<dbReference type="Gene3D" id="1.10.10.10">
    <property type="entry name" value="Winged helix-like DNA-binding domain superfamily/Winged helix DNA-binding domain"/>
    <property type="match status" value="1"/>
</dbReference>
<name>A0A1S3J616_LINAN</name>
<dbReference type="Gene3D" id="3.40.50.300">
    <property type="entry name" value="P-loop containing nucleotide triphosphate hydrolases"/>
    <property type="match status" value="1"/>
</dbReference>
<evidence type="ECO:0000313" key="5">
    <source>
        <dbReference type="RefSeq" id="XP_013405835.1"/>
    </source>
</evidence>
<keyword evidence="4" id="KW-1185">Reference proteome</keyword>
<evidence type="ECO:0000313" key="4">
    <source>
        <dbReference type="Proteomes" id="UP000085678"/>
    </source>
</evidence>
<sequence>MAIGIQAPSTSQQPADRTLSAEIPPDWEAPPPVDSGSDDYLKGAAAPPPGDSGSDDYLKGAAGPPSGDSGSDDYLKGAAERINVKEIDPMLLAKIEAMARGKTVEPEKQITIWDFAGQDIYYTTHQTFLSEQNIYLLVFRLDLGLNAEITVYRRKKTVKEFIVFWLNSIHMHTIGKSTEEDKNICPRVFIIGTHKDKVNAQDADKIFVDLGEYLDDKQVLKGHVHGYFAISNLASEVEFDGIKGAIEELCDDISSSGVSVSWIQLEMNLAKKSEEKPIISMVELCEMAQVVGLPDRELHDSFIPEHHRLGDILHFKVDGLENVVIIDPLWLADRFSEIMTPVNIKSGSGYLDIQQGDLIRGVLKEEVFDAYLHKIKMTERKTDLIQLMLHFDLMLEISQSVENPLPYFGKRTFIVPSMLVPSDSVDPALSETDPKKYLLISFPHVMFHPGLFHRLIIRLLRKYKAQRYKKNIPVVGFDRASFLLEDDKSVLHLVIEDKDMKMMITNASPSPTGPHIYSNARQTVVEELEILLKAYCPRLQFCYCIRDKNDGPNIQIKADDVYKNDFVSKYVENSAKSIDLRPYRVWFSAAGKVPHSPQPLAEAAGKVPHSPQPLDEAVGKVPHKLQPLNEECTKQEAANGQGFSLDPSSHHHHHYHYNTTYCTHNNINNCQYVQVGNENVMERVPEFLSEPPSDAEHLDLDTNPR</sequence>
<dbReference type="InParanoid" id="A0A1S3J616"/>
<reference evidence="5" key="1">
    <citation type="submission" date="2025-08" db="UniProtKB">
        <authorList>
            <consortium name="RefSeq"/>
        </authorList>
    </citation>
    <scope>IDENTIFICATION</scope>
    <source>
        <tissue evidence="5">Gonads</tissue>
    </source>
</reference>
<accession>A0A1S3J616</accession>
<dbReference type="GeneID" id="106170498"/>
<dbReference type="RefSeq" id="XP_013405835.1">
    <property type="nucleotide sequence ID" value="XM_013550381.1"/>
</dbReference>
<dbReference type="STRING" id="7574.A0A1S3J616"/>
<dbReference type="Pfam" id="PF16095">
    <property type="entry name" value="COR-A"/>
    <property type="match status" value="1"/>
</dbReference>
<dbReference type="InterPro" id="IPR027417">
    <property type="entry name" value="P-loop_NTPase"/>
</dbReference>
<dbReference type="Proteomes" id="UP000085678">
    <property type="component" value="Unplaced"/>
</dbReference>
<dbReference type="Pfam" id="PF08477">
    <property type="entry name" value="Roc"/>
    <property type="match status" value="1"/>
</dbReference>
<protein>
    <submittedName>
        <fullName evidence="5">Uncharacterized protein LOC106170498</fullName>
    </submittedName>
</protein>
<evidence type="ECO:0000256" key="1">
    <source>
        <dbReference type="ARBA" id="ARBA00022737"/>
    </source>
</evidence>
<feature type="region of interest" description="Disordered" evidence="2">
    <location>
        <begin position="1"/>
        <end position="74"/>
    </location>
</feature>
<gene>
    <name evidence="5" type="primary">LOC106170498</name>
</gene>
<dbReference type="PANTHER" id="PTHR47679:SF2">
    <property type="entry name" value="C-TERMINAL OF ROC (COR) DOMAIN-CONTAINING PROTEIN"/>
    <property type="match status" value="1"/>
</dbReference>
<evidence type="ECO:0000259" key="3">
    <source>
        <dbReference type="Pfam" id="PF16095"/>
    </source>
</evidence>
<dbReference type="KEGG" id="lak:106170498"/>
<organism evidence="4 5">
    <name type="scientific">Lingula anatina</name>
    <name type="common">Brachiopod</name>
    <name type="synonym">Lingula unguis</name>
    <dbReference type="NCBI Taxonomy" id="7574"/>
    <lineage>
        <taxon>Eukaryota</taxon>
        <taxon>Metazoa</taxon>
        <taxon>Spiralia</taxon>
        <taxon>Lophotrochozoa</taxon>
        <taxon>Brachiopoda</taxon>
        <taxon>Linguliformea</taxon>
        <taxon>Lingulata</taxon>
        <taxon>Lingulida</taxon>
        <taxon>Linguloidea</taxon>
        <taxon>Lingulidae</taxon>
        <taxon>Lingula</taxon>
    </lineage>
</organism>
<proteinExistence type="predicted"/>
<dbReference type="OrthoDB" id="6116593at2759"/>
<dbReference type="InterPro" id="IPR032171">
    <property type="entry name" value="COR-A"/>
</dbReference>
<evidence type="ECO:0000256" key="2">
    <source>
        <dbReference type="SAM" id="MobiDB-lite"/>
    </source>
</evidence>
<feature type="domain" description="COR" evidence="3">
    <location>
        <begin position="261"/>
        <end position="419"/>
    </location>
</feature>
<feature type="compositionally biased region" description="Low complexity" evidence="2">
    <location>
        <begin position="60"/>
        <end position="69"/>
    </location>
</feature>
<dbReference type="PANTHER" id="PTHR47679">
    <property type="entry name" value="PROTEIN TORNADO 1"/>
    <property type="match status" value="1"/>
</dbReference>
<keyword evidence="1" id="KW-0677">Repeat</keyword>
<dbReference type="AlphaFoldDB" id="A0A1S3J616"/>
<dbReference type="InterPro" id="IPR036388">
    <property type="entry name" value="WH-like_DNA-bd_sf"/>
</dbReference>